<dbReference type="AlphaFoldDB" id="A0A835GA31"/>
<sequence length="788" mass="89969">MTRSRTEPPPWTPPADTNLLSASPMATKLTYNFDIESVRGVKLRNSVSHLYEINKRCYYGNANMAAVFLHWQQAADHSLYCGLRGEGTSPLPASIGARCVAHRSPPIPPTGTRVGRAPPADVRTEPASCAERRVHSATVKIDHEEWLKILNPIVYTTRLDEMHIFSKVRSTRDVVTIFDAINKESKPNLNRKRRRSHSVEPIERISAYLDLSLRINFINKKARVHRSNENLLSLCKPVKIVVEKIKINEISKYCKGTQYNSIIPFFRMNAKHKIIILNDQQNDEIDIYFLDLSLSTKEYVKLHNIKQYKIVLQDLARAHQNVFIKNCCCWYARNEWIGDYLRLHCGLSCHKSLNFMSKQHKCAINNCLCCCSDKLVIADEGNEINKITTSDKPRDWYNKMTERTDLGNSTIVKSFTRSNINLSTSNITCTVKNEVSSINSKIIDINSKNKLLRNLCCWYAQEERAARFLKDGWSKSAINFMRRPHLCVITNCNCCCKPKKNQKLKLSHFDNPVGYTDQLNKYHHLYLTKDVVKPKLSKSRARSYKVSRLKCPDESRPKPVNTSRPKPVVASIPNPVDGNSTNPVETSRNNSGDVCRPNPGDVSRTYLVNVSGSNLVNVSKPILENERYGKFEPNSRKNNHTVSFPISLSAFEYVLHHKNEASLREIIKLVMEKKRPPRDDCTHDLEKVVHFIINTSHSPYSVVIQGIDINNLTTKELLILDMCFKAIQNFSLHDNTAEDKQTPETSGKNKDLVSINEELSATASLRSYQLAMSLRHHLRDLQLPRTQS</sequence>
<organism evidence="2 3">
    <name type="scientific">Spodoptera exigua</name>
    <name type="common">Beet armyworm</name>
    <name type="synonym">Noctua fulgens</name>
    <dbReference type="NCBI Taxonomy" id="7107"/>
    <lineage>
        <taxon>Eukaryota</taxon>
        <taxon>Metazoa</taxon>
        <taxon>Ecdysozoa</taxon>
        <taxon>Arthropoda</taxon>
        <taxon>Hexapoda</taxon>
        <taxon>Insecta</taxon>
        <taxon>Pterygota</taxon>
        <taxon>Neoptera</taxon>
        <taxon>Endopterygota</taxon>
        <taxon>Lepidoptera</taxon>
        <taxon>Glossata</taxon>
        <taxon>Ditrysia</taxon>
        <taxon>Noctuoidea</taxon>
        <taxon>Noctuidae</taxon>
        <taxon>Amphipyrinae</taxon>
        <taxon>Spodoptera</taxon>
    </lineage>
</organism>
<feature type="compositionally biased region" description="Polar residues" evidence="1">
    <location>
        <begin position="577"/>
        <end position="592"/>
    </location>
</feature>
<feature type="region of interest" description="Disordered" evidence="1">
    <location>
        <begin position="547"/>
        <end position="599"/>
    </location>
</feature>
<dbReference type="Proteomes" id="UP000648187">
    <property type="component" value="Unassembled WGS sequence"/>
</dbReference>
<keyword evidence="3" id="KW-1185">Reference proteome</keyword>
<reference evidence="2" key="1">
    <citation type="submission" date="2020-08" db="EMBL/GenBank/DDBJ databases">
        <title>Spodoptera exigua strain:BAW_Kor-Di-RS1 Genome sequencing and assembly.</title>
        <authorList>
            <person name="Kim J."/>
            <person name="Nam H.Y."/>
            <person name="Kwon M."/>
            <person name="Choi J.H."/>
            <person name="Cho S.R."/>
            <person name="Kim G.-H."/>
        </authorList>
    </citation>
    <scope>NUCLEOTIDE SEQUENCE</scope>
    <source>
        <strain evidence="2">BAW_Kor-Di-RS1</strain>
        <tissue evidence="2">Whole-body</tissue>
    </source>
</reference>
<accession>A0A835GA31</accession>
<comment type="caution">
    <text evidence="2">The sequence shown here is derived from an EMBL/GenBank/DDBJ whole genome shotgun (WGS) entry which is preliminary data.</text>
</comment>
<evidence type="ECO:0000313" key="3">
    <source>
        <dbReference type="Proteomes" id="UP000648187"/>
    </source>
</evidence>
<evidence type="ECO:0000313" key="2">
    <source>
        <dbReference type="EMBL" id="KAF9411489.1"/>
    </source>
</evidence>
<dbReference type="EMBL" id="JACKWZ010000223">
    <property type="protein sequence ID" value="KAF9411489.1"/>
    <property type="molecule type" value="Genomic_DNA"/>
</dbReference>
<evidence type="ECO:0000256" key="1">
    <source>
        <dbReference type="SAM" id="MobiDB-lite"/>
    </source>
</evidence>
<name>A0A835GA31_SPOEX</name>
<feature type="region of interest" description="Disordered" evidence="1">
    <location>
        <begin position="103"/>
        <end position="126"/>
    </location>
</feature>
<protein>
    <submittedName>
        <fullName evidence="2">Uncharacterized protein</fullName>
    </submittedName>
</protein>
<proteinExistence type="predicted"/>
<gene>
    <name evidence="2" type="ORF">HW555_009730</name>
</gene>